<keyword evidence="5" id="KW-0687">Ribonucleoprotein</keyword>
<dbReference type="InterPro" id="IPR000182">
    <property type="entry name" value="GNAT_dom"/>
</dbReference>
<dbReference type="SUPFAM" id="SSF55729">
    <property type="entry name" value="Acyl-CoA N-acyltransferases (Nat)"/>
    <property type="match status" value="1"/>
</dbReference>
<dbReference type="PANTHER" id="PTHR30602:SF12">
    <property type="entry name" value="AMINO-ACID ACETYLTRANSFERASE NAGS1, CHLOROPLASTIC-RELATED"/>
    <property type="match status" value="1"/>
</dbReference>
<dbReference type="Pfam" id="PF00583">
    <property type="entry name" value="Acetyltransf_1"/>
    <property type="match status" value="1"/>
</dbReference>
<keyword evidence="6" id="KW-1185">Reference proteome</keyword>
<dbReference type="Proteomes" id="UP000222542">
    <property type="component" value="Unassembled WGS sequence"/>
</dbReference>
<dbReference type="Gramene" id="PHT80959">
    <property type="protein sequence ID" value="PHT80959"/>
    <property type="gene ID" value="T459_13974"/>
</dbReference>
<feature type="compositionally biased region" description="Basic residues" evidence="3">
    <location>
        <begin position="84"/>
        <end position="106"/>
    </location>
</feature>
<dbReference type="GO" id="GO:0005737">
    <property type="term" value="C:cytoplasm"/>
    <property type="evidence" value="ECO:0007669"/>
    <property type="project" value="InterPro"/>
</dbReference>
<organism evidence="5 6">
    <name type="scientific">Capsicum annuum</name>
    <name type="common">Capsicum pepper</name>
    <dbReference type="NCBI Taxonomy" id="4072"/>
    <lineage>
        <taxon>Eukaryota</taxon>
        <taxon>Viridiplantae</taxon>
        <taxon>Streptophyta</taxon>
        <taxon>Embryophyta</taxon>
        <taxon>Tracheophyta</taxon>
        <taxon>Spermatophyta</taxon>
        <taxon>Magnoliopsida</taxon>
        <taxon>eudicotyledons</taxon>
        <taxon>Gunneridae</taxon>
        <taxon>Pentapetalae</taxon>
        <taxon>asterids</taxon>
        <taxon>lamiids</taxon>
        <taxon>Solanales</taxon>
        <taxon>Solanaceae</taxon>
        <taxon>Solanoideae</taxon>
        <taxon>Capsiceae</taxon>
        <taxon>Capsicum</taxon>
    </lineage>
</organism>
<protein>
    <submittedName>
        <fullName evidence="5">60S acidic ribosomal protein P2</fullName>
    </submittedName>
</protein>
<feature type="domain" description="N-acetyltransferase" evidence="4">
    <location>
        <begin position="140"/>
        <end position="269"/>
    </location>
</feature>
<dbReference type="GO" id="GO:0006526">
    <property type="term" value="P:L-arginine biosynthetic process"/>
    <property type="evidence" value="ECO:0000318"/>
    <property type="project" value="GO_Central"/>
</dbReference>
<dbReference type="PANTHER" id="PTHR30602">
    <property type="entry name" value="AMINO-ACID ACETYLTRANSFERASE"/>
    <property type="match status" value="1"/>
</dbReference>
<dbReference type="CDD" id="cd04301">
    <property type="entry name" value="NAT_SF"/>
    <property type="match status" value="1"/>
</dbReference>
<sequence>MRTKYPHLFFANLDSAQVGAEGEDDRIQLLLPKVKGKDMTELIASGGEKLASVPSGGGLFSVSYSEKEIPIVAGKSKSESKDKEKKHKKHKDKDKEHKKHKHRHKDRCKDKDKEKKKDRTGHHDSGADLSKWKSGFRDSLKIEENAESKDAPVDDIGLKPKTISDASLVKALPSVVIVEREGHIISCAALFPYFEEKCGEVSAIVVSPDCRGQGQGDKLFDQSGISTRDKGLSWEVSLNLMEERNGQIMKSNLTDLRSYCKVLMVYFPASVLLKDR</sequence>
<gene>
    <name evidence="5" type="ORF">T459_13974</name>
</gene>
<keyword evidence="1" id="KW-0808">Transferase</keyword>
<dbReference type="EMBL" id="AYRZ02000005">
    <property type="protein sequence ID" value="PHT80959.1"/>
    <property type="molecule type" value="Genomic_DNA"/>
</dbReference>
<dbReference type="GO" id="GO:0004358">
    <property type="term" value="F:L-glutamate N-acetyltransferase activity, acting on acetyl-L-ornithine as donor"/>
    <property type="evidence" value="ECO:0000318"/>
    <property type="project" value="GO_Central"/>
</dbReference>
<dbReference type="STRING" id="4072.A0A2G2ZG19"/>
<dbReference type="GO" id="GO:0005840">
    <property type="term" value="C:ribosome"/>
    <property type="evidence" value="ECO:0007669"/>
    <property type="project" value="UniProtKB-KW"/>
</dbReference>
<comment type="caution">
    <text evidence="5">The sequence shown here is derived from an EMBL/GenBank/DDBJ whole genome shotgun (WGS) entry which is preliminary data.</text>
</comment>
<evidence type="ECO:0000256" key="3">
    <source>
        <dbReference type="SAM" id="MobiDB-lite"/>
    </source>
</evidence>
<dbReference type="Gene3D" id="3.40.630.30">
    <property type="match status" value="1"/>
</dbReference>
<evidence type="ECO:0000259" key="4">
    <source>
        <dbReference type="PROSITE" id="PS51186"/>
    </source>
</evidence>
<dbReference type="GO" id="GO:0004042">
    <property type="term" value="F:L-glutamate N-acetyltransferase activity"/>
    <property type="evidence" value="ECO:0007669"/>
    <property type="project" value="InterPro"/>
</dbReference>
<accession>A0A2G2ZG19</accession>
<evidence type="ECO:0000313" key="5">
    <source>
        <dbReference type="EMBL" id="PHT80959.1"/>
    </source>
</evidence>
<reference evidence="5 6" key="2">
    <citation type="journal article" date="2017" name="Genome Biol.">
        <title>New reference genome sequences of hot pepper reveal the massive evolution of plant disease-resistance genes by retroduplication.</title>
        <authorList>
            <person name="Kim S."/>
            <person name="Park J."/>
            <person name="Yeom S.I."/>
            <person name="Kim Y.M."/>
            <person name="Seo E."/>
            <person name="Kim K.T."/>
            <person name="Kim M.S."/>
            <person name="Lee J.M."/>
            <person name="Cheong K."/>
            <person name="Shin H.S."/>
            <person name="Kim S.B."/>
            <person name="Han K."/>
            <person name="Lee J."/>
            <person name="Park M."/>
            <person name="Lee H.A."/>
            <person name="Lee H.Y."/>
            <person name="Lee Y."/>
            <person name="Oh S."/>
            <person name="Lee J.H."/>
            <person name="Choi E."/>
            <person name="Choi E."/>
            <person name="Lee S.E."/>
            <person name="Jeon J."/>
            <person name="Kim H."/>
            <person name="Choi G."/>
            <person name="Song H."/>
            <person name="Lee J."/>
            <person name="Lee S.C."/>
            <person name="Kwon J.K."/>
            <person name="Lee H.Y."/>
            <person name="Koo N."/>
            <person name="Hong Y."/>
            <person name="Kim R.W."/>
            <person name="Kang W.H."/>
            <person name="Huh J.H."/>
            <person name="Kang B.C."/>
            <person name="Yang T.J."/>
            <person name="Lee Y.H."/>
            <person name="Bennetzen J.L."/>
            <person name="Choi D."/>
        </authorList>
    </citation>
    <scope>NUCLEOTIDE SEQUENCE [LARGE SCALE GENOMIC DNA]</scope>
    <source>
        <strain evidence="6">cv. CM334</strain>
    </source>
</reference>
<dbReference type="InterPro" id="IPR010167">
    <property type="entry name" value="NH2A_AcTrfase"/>
</dbReference>
<dbReference type="PROSITE" id="PS51186">
    <property type="entry name" value="GNAT"/>
    <property type="match status" value="1"/>
</dbReference>
<evidence type="ECO:0000313" key="6">
    <source>
        <dbReference type="Proteomes" id="UP000222542"/>
    </source>
</evidence>
<evidence type="ECO:0000256" key="2">
    <source>
        <dbReference type="ARBA" id="ARBA00023315"/>
    </source>
</evidence>
<keyword evidence="5" id="KW-0689">Ribosomal protein</keyword>
<keyword evidence="2" id="KW-0012">Acyltransferase</keyword>
<name>A0A2G2ZG19_CAPAN</name>
<proteinExistence type="predicted"/>
<reference evidence="5 6" key="1">
    <citation type="journal article" date="2014" name="Nat. Genet.">
        <title>Genome sequence of the hot pepper provides insights into the evolution of pungency in Capsicum species.</title>
        <authorList>
            <person name="Kim S."/>
            <person name="Park M."/>
            <person name="Yeom S.I."/>
            <person name="Kim Y.M."/>
            <person name="Lee J.M."/>
            <person name="Lee H.A."/>
            <person name="Seo E."/>
            <person name="Choi J."/>
            <person name="Cheong K."/>
            <person name="Kim K.T."/>
            <person name="Jung K."/>
            <person name="Lee G.W."/>
            <person name="Oh S.K."/>
            <person name="Bae C."/>
            <person name="Kim S.B."/>
            <person name="Lee H.Y."/>
            <person name="Kim S.Y."/>
            <person name="Kim M.S."/>
            <person name="Kang B.C."/>
            <person name="Jo Y.D."/>
            <person name="Yang H.B."/>
            <person name="Jeong H.J."/>
            <person name="Kang W.H."/>
            <person name="Kwon J.K."/>
            <person name="Shin C."/>
            <person name="Lim J.Y."/>
            <person name="Park J.H."/>
            <person name="Huh J.H."/>
            <person name="Kim J.S."/>
            <person name="Kim B.D."/>
            <person name="Cohen O."/>
            <person name="Paran I."/>
            <person name="Suh M.C."/>
            <person name="Lee S.B."/>
            <person name="Kim Y.K."/>
            <person name="Shin Y."/>
            <person name="Noh S.J."/>
            <person name="Park J."/>
            <person name="Seo Y.S."/>
            <person name="Kwon S.Y."/>
            <person name="Kim H.A."/>
            <person name="Park J.M."/>
            <person name="Kim H.J."/>
            <person name="Choi S.B."/>
            <person name="Bosland P.W."/>
            <person name="Reeves G."/>
            <person name="Jo S.H."/>
            <person name="Lee B.W."/>
            <person name="Cho H.T."/>
            <person name="Choi H.S."/>
            <person name="Lee M.S."/>
            <person name="Yu Y."/>
            <person name="Do Choi Y."/>
            <person name="Park B.S."/>
            <person name="van Deynze A."/>
            <person name="Ashrafi H."/>
            <person name="Hill T."/>
            <person name="Kim W.T."/>
            <person name="Pai H.S."/>
            <person name="Ahn H.K."/>
            <person name="Yeam I."/>
            <person name="Giovannoni J.J."/>
            <person name="Rose J.K."/>
            <person name="Sorensen I."/>
            <person name="Lee S.J."/>
            <person name="Kim R.W."/>
            <person name="Choi I.Y."/>
            <person name="Choi B.S."/>
            <person name="Lim J.S."/>
            <person name="Lee Y.H."/>
            <person name="Choi D."/>
        </authorList>
    </citation>
    <scope>NUCLEOTIDE SEQUENCE [LARGE SCALE GENOMIC DNA]</scope>
    <source>
        <strain evidence="6">cv. CM334</strain>
    </source>
</reference>
<feature type="compositionally biased region" description="Basic and acidic residues" evidence="3">
    <location>
        <begin position="107"/>
        <end position="126"/>
    </location>
</feature>
<dbReference type="InterPro" id="IPR016181">
    <property type="entry name" value="Acyl_CoA_acyltransferase"/>
</dbReference>
<dbReference type="AlphaFoldDB" id="A0A2G2ZG19"/>
<evidence type="ECO:0000256" key="1">
    <source>
        <dbReference type="ARBA" id="ARBA00022679"/>
    </source>
</evidence>
<feature type="region of interest" description="Disordered" evidence="3">
    <location>
        <begin position="73"/>
        <end position="130"/>
    </location>
</feature>